<dbReference type="PROSITE" id="PS51257">
    <property type="entry name" value="PROKAR_LIPOPROTEIN"/>
    <property type="match status" value="1"/>
</dbReference>
<keyword evidence="3" id="KW-1185">Reference proteome</keyword>
<evidence type="ECO:0000313" key="3">
    <source>
        <dbReference type="Proteomes" id="UP000828390"/>
    </source>
</evidence>
<dbReference type="Proteomes" id="UP000828390">
    <property type="component" value="Unassembled WGS sequence"/>
</dbReference>
<evidence type="ECO:0000256" key="1">
    <source>
        <dbReference type="SAM" id="SignalP"/>
    </source>
</evidence>
<gene>
    <name evidence="2" type="ORF">DPMN_194691</name>
</gene>
<feature type="signal peptide" evidence="1">
    <location>
        <begin position="1"/>
        <end position="19"/>
    </location>
</feature>
<dbReference type="EMBL" id="JAIWYP010000094">
    <property type="protein sequence ID" value="KAH3689796.1"/>
    <property type="molecule type" value="Genomic_DNA"/>
</dbReference>
<sequence>MNRLVHGFVIFAMLASCSGSHFRGGTITWKSTGHGFEVEFSSKLGWVAGMYCSIATVGSGRNGSEASWKCVKAQKWERTEGVFKYTFPGAGPFEVEYSSGAWIAEVGGGSWTLKTIVDLRDRSDTGAPNHSPIIPSKPVYFIKYGCTGDIVLPTIDEDNDNVTCRWSVGNECSSICHHNGYAQVATLNEETCTLTISANLKINDSYAVAITIEDRPKTSITIGGSPYAAGTVISSVPLQIGDVVFISFYATSRAARITSFTLLDPPPNVKQSTLGNDDKFRPGVFAVDLSWIPTGAETGEKKICVEATDEYLLSH</sequence>
<feature type="chain" id="PRO_5039257744" evidence="1">
    <location>
        <begin position="20"/>
        <end position="315"/>
    </location>
</feature>
<name>A0A9D3XYR5_DREPO</name>
<reference evidence="2" key="2">
    <citation type="submission" date="2020-11" db="EMBL/GenBank/DDBJ databases">
        <authorList>
            <person name="McCartney M.A."/>
            <person name="Auch B."/>
            <person name="Kono T."/>
            <person name="Mallez S."/>
            <person name="Becker A."/>
            <person name="Gohl D.M."/>
            <person name="Silverstein K.A.T."/>
            <person name="Koren S."/>
            <person name="Bechman K.B."/>
            <person name="Herman A."/>
            <person name="Abrahante J.E."/>
            <person name="Garbe J."/>
        </authorList>
    </citation>
    <scope>NUCLEOTIDE SEQUENCE</scope>
    <source>
        <strain evidence="2">Duluth1</strain>
        <tissue evidence="2">Whole animal</tissue>
    </source>
</reference>
<protein>
    <submittedName>
        <fullName evidence="2">Uncharacterized protein</fullName>
    </submittedName>
</protein>
<reference evidence="2" key="1">
    <citation type="journal article" date="2019" name="bioRxiv">
        <title>The Genome of the Zebra Mussel, Dreissena polymorpha: A Resource for Invasive Species Research.</title>
        <authorList>
            <person name="McCartney M.A."/>
            <person name="Auch B."/>
            <person name="Kono T."/>
            <person name="Mallez S."/>
            <person name="Zhang Y."/>
            <person name="Obille A."/>
            <person name="Becker A."/>
            <person name="Abrahante J.E."/>
            <person name="Garbe J."/>
            <person name="Badalamenti J.P."/>
            <person name="Herman A."/>
            <person name="Mangelson H."/>
            <person name="Liachko I."/>
            <person name="Sullivan S."/>
            <person name="Sone E.D."/>
            <person name="Koren S."/>
            <person name="Silverstein K.A.T."/>
            <person name="Beckman K.B."/>
            <person name="Gohl D.M."/>
        </authorList>
    </citation>
    <scope>NUCLEOTIDE SEQUENCE</scope>
    <source>
        <strain evidence="2">Duluth1</strain>
        <tissue evidence="2">Whole animal</tissue>
    </source>
</reference>
<proteinExistence type="predicted"/>
<evidence type="ECO:0000313" key="2">
    <source>
        <dbReference type="EMBL" id="KAH3689796.1"/>
    </source>
</evidence>
<organism evidence="2 3">
    <name type="scientific">Dreissena polymorpha</name>
    <name type="common">Zebra mussel</name>
    <name type="synonym">Mytilus polymorpha</name>
    <dbReference type="NCBI Taxonomy" id="45954"/>
    <lineage>
        <taxon>Eukaryota</taxon>
        <taxon>Metazoa</taxon>
        <taxon>Spiralia</taxon>
        <taxon>Lophotrochozoa</taxon>
        <taxon>Mollusca</taxon>
        <taxon>Bivalvia</taxon>
        <taxon>Autobranchia</taxon>
        <taxon>Heteroconchia</taxon>
        <taxon>Euheterodonta</taxon>
        <taxon>Imparidentia</taxon>
        <taxon>Neoheterodontei</taxon>
        <taxon>Myida</taxon>
        <taxon>Dreissenoidea</taxon>
        <taxon>Dreissenidae</taxon>
        <taxon>Dreissena</taxon>
    </lineage>
</organism>
<keyword evidence="1" id="KW-0732">Signal</keyword>
<dbReference type="AlphaFoldDB" id="A0A9D3XYR5"/>
<comment type="caution">
    <text evidence="2">The sequence shown here is derived from an EMBL/GenBank/DDBJ whole genome shotgun (WGS) entry which is preliminary data.</text>
</comment>
<accession>A0A9D3XYR5</accession>